<sequence>MGPGWHRGSARGPGAGCGPWGRRAAAHRAGPGGGLWMARILLSLARGPLHGYRLLELQEQETWGDAPPLLPGTLYRWLRELERAGLVVSSWETGESGPARRTYVLTPQGWELLEELIRHLRRQRQAIDGVLEAYARLRAPGPASGEERR</sequence>
<dbReference type="RefSeq" id="WP_324716946.1">
    <property type="nucleotide sequence ID" value="NZ_CP141615.1"/>
</dbReference>
<dbReference type="InterPro" id="IPR052509">
    <property type="entry name" value="Metal_resp_DNA-bind_regulator"/>
</dbReference>
<dbReference type="InterPro" id="IPR036388">
    <property type="entry name" value="WH-like_DNA-bd_sf"/>
</dbReference>
<feature type="domain" description="Transcription regulator PadR N-terminal" evidence="2">
    <location>
        <begin position="40"/>
        <end position="114"/>
    </location>
</feature>
<organism evidence="3 4">
    <name type="scientific">Carboxydichorda subterranea</name>
    <dbReference type="NCBI Taxonomy" id="3109565"/>
    <lineage>
        <taxon>Bacteria</taxon>
        <taxon>Bacillati</taxon>
        <taxon>Bacillota</taxon>
        <taxon>Limnochordia</taxon>
        <taxon>Limnochordales</taxon>
        <taxon>Geochordaceae</taxon>
        <taxon>Carboxydichorda</taxon>
    </lineage>
</organism>
<protein>
    <submittedName>
        <fullName evidence="3">PadR family transcriptional regulator</fullName>
    </submittedName>
</protein>
<name>A0ABZ1BY95_9FIRM</name>
<dbReference type="SUPFAM" id="SSF46785">
    <property type="entry name" value="Winged helix' DNA-binding domain"/>
    <property type="match status" value="1"/>
</dbReference>
<gene>
    <name evidence="3" type="ORF">U7230_01260</name>
</gene>
<dbReference type="InterPro" id="IPR036390">
    <property type="entry name" value="WH_DNA-bd_sf"/>
</dbReference>
<evidence type="ECO:0000313" key="4">
    <source>
        <dbReference type="Proteomes" id="UP001332192"/>
    </source>
</evidence>
<dbReference type="EMBL" id="CP141615">
    <property type="protein sequence ID" value="WRP17676.1"/>
    <property type="molecule type" value="Genomic_DNA"/>
</dbReference>
<keyword evidence="4" id="KW-1185">Reference proteome</keyword>
<dbReference type="InterPro" id="IPR005149">
    <property type="entry name" value="Tscrpt_reg_PadR_N"/>
</dbReference>
<dbReference type="Gene3D" id="1.10.10.10">
    <property type="entry name" value="Winged helix-like DNA-binding domain superfamily/Winged helix DNA-binding domain"/>
    <property type="match status" value="1"/>
</dbReference>
<dbReference type="PANTHER" id="PTHR33169">
    <property type="entry name" value="PADR-FAMILY TRANSCRIPTIONAL REGULATOR"/>
    <property type="match status" value="1"/>
</dbReference>
<evidence type="ECO:0000313" key="3">
    <source>
        <dbReference type="EMBL" id="WRP17676.1"/>
    </source>
</evidence>
<evidence type="ECO:0000256" key="1">
    <source>
        <dbReference type="SAM" id="MobiDB-lite"/>
    </source>
</evidence>
<dbReference type="Pfam" id="PF03551">
    <property type="entry name" value="PadR"/>
    <property type="match status" value="1"/>
</dbReference>
<feature type="region of interest" description="Disordered" evidence="1">
    <location>
        <begin position="1"/>
        <end position="24"/>
    </location>
</feature>
<evidence type="ECO:0000259" key="2">
    <source>
        <dbReference type="Pfam" id="PF03551"/>
    </source>
</evidence>
<reference evidence="3 4" key="1">
    <citation type="journal article" date="2024" name="Front. Microbiol.">
        <title>Novel thermophilic genera Geochorda gen. nov. and Carboxydochorda gen. nov. from the deep terrestrial subsurface reveal the ecophysiological diversity in the class Limnochordia.</title>
        <authorList>
            <person name="Karnachuk O.V."/>
            <person name="Lukina A.P."/>
            <person name="Avakyan M.R."/>
            <person name="Kadnikov V.V."/>
            <person name="Begmatov S."/>
            <person name="Beletsky A.V."/>
            <person name="Vlasova K.G."/>
            <person name="Novikov A.A."/>
            <person name="Shcherbakova V.A."/>
            <person name="Mardanov A.V."/>
            <person name="Ravin N.V."/>
        </authorList>
    </citation>
    <scope>NUCLEOTIDE SEQUENCE [LARGE SCALE GENOMIC DNA]</scope>
    <source>
        <strain evidence="3 4">L945</strain>
    </source>
</reference>
<dbReference type="PANTHER" id="PTHR33169:SF14">
    <property type="entry name" value="TRANSCRIPTIONAL REGULATOR RV3488"/>
    <property type="match status" value="1"/>
</dbReference>
<accession>A0ABZ1BY95</accession>
<proteinExistence type="predicted"/>
<feature type="compositionally biased region" description="Gly residues" evidence="1">
    <location>
        <begin position="1"/>
        <end position="19"/>
    </location>
</feature>
<dbReference type="Proteomes" id="UP001332192">
    <property type="component" value="Chromosome"/>
</dbReference>